<keyword evidence="5 6" id="KW-0472">Membrane</keyword>
<evidence type="ECO:0000313" key="7">
    <source>
        <dbReference type="EMBL" id="GHP11419.1"/>
    </source>
</evidence>
<comment type="subcellular location">
    <subcellularLocation>
        <location evidence="1">Membrane</location>
        <topology evidence="1">Multi-pass membrane protein</topology>
    </subcellularLocation>
</comment>
<feature type="transmembrane region" description="Helical" evidence="6">
    <location>
        <begin position="120"/>
        <end position="143"/>
    </location>
</feature>
<dbReference type="PANTHER" id="PTHR12290">
    <property type="entry name" value="CORNICHON-RELATED"/>
    <property type="match status" value="1"/>
</dbReference>
<evidence type="ECO:0000256" key="5">
    <source>
        <dbReference type="ARBA" id="ARBA00023136"/>
    </source>
</evidence>
<evidence type="ECO:0000256" key="6">
    <source>
        <dbReference type="SAM" id="Phobius"/>
    </source>
</evidence>
<organism evidence="7 8">
    <name type="scientific">Pycnococcus provasolii</name>
    <dbReference type="NCBI Taxonomy" id="41880"/>
    <lineage>
        <taxon>Eukaryota</taxon>
        <taxon>Viridiplantae</taxon>
        <taxon>Chlorophyta</taxon>
        <taxon>Pseudoscourfieldiophyceae</taxon>
        <taxon>Pseudoscourfieldiales</taxon>
        <taxon>Pycnococcaceae</taxon>
        <taxon>Pycnococcus</taxon>
    </lineage>
</organism>
<evidence type="ECO:0000256" key="3">
    <source>
        <dbReference type="ARBA" id="ARBA00022692"/>
    </source>
</evidence>
<proteinExistence type="inferred from homology"/>
<name>A0A830I2Z7_9CHLO</name>
<comment type="caution">
    <text evidence="7">The sequence shown here is derived from an EMBL/GenBank/DDBJ whole genome shotgun (WGS) entry which is preliminary data.</text>
</comment>
<evidence type="ECO:0000313" key="8">
    <source>
        <dbReference type="Proteomes" id="UP000660262"/>
    </source>
</evidence>
<dbReference type="Pfam" id="PF03311">
    <property type="entry name" value="Cornichon"/>
    <property type="match status" value="1"/>
</dbReference>
<evidence type="ECO:0000256" key="4">
    <source>
        <dbReference type="ARBA" id="ARBA00022989"/>
    </source>
</evidence>
<keyword evidence="8" id="KW-1185">Reference proteome</keyword>
<evidence type="ECO:0000256" key="2">
    <source>
        <dbReference type="ARBA" id="ARBA00010095"/>
    </source>
</evidence>
<evidence type="ECO:0008006" key="9">
    <source>
        <dbReference type="Google" id="ProtNLM"/>
    </source>
</evidence>
<dbReference type="InterPro" id="IPR003377">
    <property type="entry name" value="Cornichon"/>
</dbReference>
<keyword evidence="4 6" id="KW-1133">Transmembrane helix</keyword>
<reference evidence="7" key="1">
    <citation type="submission" date="2020-10" db="EMBL/GenBank/DDBJ databases">
        <title>Unveiling of a novel bifunctional photoreceptor, Dualchrome1, isolated from a cosmopolitan green alga.</title>
        <authorList>
            <person name="Suzuki S."/>
            <person name="Kawachi M."/>
        </authorList>
    </citation>
    <scope>NUCLEOTIDE SEQUENCE</scope>
    <source>
        <strain evidence="7">NIES 2893</strain>
    </source>
</reference>
<protein>
    <recommendedName>
        <fullName evidence="9">Cornichon</fullName>
    </recommendedName>
</protein>
<gene>
    <name evidence="7" type="ORF">PPROV_001014700</name>
</gene>
<evidence type="ECO:0000256" key="1">
    <source>
        <dbReference type="ARBA" id="ARBA00004141"/>
    </source>
</evidence>
<dbReference type="Proteomes" id="UP000660262">
    <property type="component" value="Unassembled WGS sequence"/>
</dbReference>
<feature type="transmembrane region" description="Helical" evidence="6">
    <location>
        <begin position="60"/>
        <end position="88"/>
    </location>
</feature>
<accession>A0A830I2Z7</accession>
<dbReference type="GO" id="GO:0016192">
    <property type="term" value="P:vesicle-mediated transport"/>
    <property type="evidence" value="ECO:0007669"/>
    <property type="project" value="InterPro"/>
</dbReference>
<sequence>MDGGDVSYASLVPYLFMFAIVALLLGILMFALITLSDLESDLVNPHDCAVRLNSLLLPEIVLQSMLCTFFMVTLSVTGTVTNLPLLVYNLRMFFSGKMELDVTEIFKQLPGEKRQRMVKLVMYMVAFVIVVFHLAEVALTAVAKEHGKDAVHHIVKEAVSSHVV</sequence>
<dbReference type="GO" id="GO:0016020">
    <property type="term" value="C:membrane"/>
    <property type="evidence" value="ECO:0007669"/>
    <property type="project" value="UniProtKB-SubCell"/>
</dbReference>
<dbReference type="SMART" id="SM01398">
    <property type="entry name" value="Cornichon"/>
    <property type="match status" value="1"/>
</dbReference>
<keyword evidence="3 6" id="KW-0812">Transmembrane</keyword>
<comment type="similarity">
    <text evidence="2">Belongs to the cornichon family.</text>
</comment>
<feature type="transmembrane region" description="Helical" evidence="6">
    <location>
        <begin position="12"/>
        <end position="35"/>
    </location>
</feature>
<dbReference type="AlphaFoldDB" id="A0A830I2Z7"/>
<dbReference type="EMBL" id="BNJQ01000034">
    <property type="protein sequence ID" value="GHP11419.1"/>
    <property type="molecule type" value="Genomic_DNA"/>
</dbReference>
<dbReference type="OrthoDB" id="434393at2759"/>